<evidence type="ECO:0000313" key="5">
    <source>
        <dbReference type="Proteomes" id="UP000012046"/>
    </source>
</evidence>
<dbReference type="Pfam" id="PF13349">
    <property type="entry name" value="DUF4097"/>
    <property type="match status" value="1"/>
</dbReference>
<keyword evidence="5" id="KW-1185">Reference proteome</keyword>
<evidence type="ECO:0000313" key="4">
    <source>
        <dbReference type="EMBL" id="EHR40505.1"/>
    </source>
</evidence>
<evidence type="ECO:0000259" key="3">
    <source>
        <dbReference type="Pfam" id="PF13349"/>
    </source>
</evidence>
<proteinExistence type="predicted"/>
<dbReference type="AlphaFoldDB" id="H3ZFZ7"/>
<reference evidence="4 5" key="1">
    <citation type="journal article" date="2012" name="J. Bacteriol.">
        <title>Genome Sequence of Extracellular-Protease-Producing Alishewanella jeotgali Isolated from Traditional Korean Fermented Seafood.</title>
        <authorList>
            <person name="Jung J."/>
            <person name="Chun J."/>
            <person name="Park W."/>
        </authorList>
    </citation>
    <scope>NUCLEOTIDE SEQUENCE [LARGE SCALE GENOMIC DNA]</scope>
    <source>
        <strain evidence="4 5">KCTC 22429</strain>
    </source>
</reference>
<dbReference type="STRING" id="1129374.AJE_11469"/>
<comment type="caution">
    <text evidence="4">The sequence shown here is derived from an EMBL/GenBank/DDBJ whole genome shotgun (WGS) entry which is preliminary data.</text>
</comment>
<evidence type="ECO:0000256" key="1">
    <source>
        <dbReference type="SAM" id="MobiDB-lite"/>
    </source>
</evidence>
<dbReference type="EMBL" id="AHTH01000038">
    <property type="protein sequence ID" value="EHR40505.1"/>
    <property type="molecule type" value="Genomic_DNA"/>
</dbReference>
<feature type="signal peptide" evidence="2">
    <location>
        <begin position="1"/>
        <end position="21"/>
    </location>
</feature>
<keyword evidence="2" id="KW-0732">Signal</keyword>
<feature type="chain" id="PRO_5003591348" description="DUF4097 domain-containing protein" evidence="2">
    <location>
        <begin position="22"/>
        <end position="319"/>
    </location>
</feature>
<evidence type="ECO:0000256" key="2">
    <source>
        <dbReference type="SAM" id="SignalP"/>
    </source>
</evidence>
<gene>
    <name evidence="4" type="ORF">AJE_11469</name>
</gene>
<organism evidence="4 5">
    <name type="scientific">Alishewanella jeotgali KCTC 22429</name>
    <dbReference type="NCBI Taxonomy" id="1129374"/>
    <lineage>
        <taxon>Bacteria</taxon>
        <taxon>Pseudomonadati</taxon>
        <taxon>Pseudomonadota</taxon>
        <taxon>Gammaproteobacteria</taxon>
        <taxon>Alteromonadales</taxon>
        <taxon>Alteromonadaceae</taxon>
        <taxon>Alishewanella</taxon>
    </lineage>
</organism>
<dbReference type="PATRIC" id="fig|1129374.4.peg.2277"/>
<dbReference type="InterPro" id="IPR025164">
    <property type="entry name" value="Toastrack_DUF4097"/>
</dbReference>
<name>H3ZFZ7_9ALTE</name>
<dbReference type="eggNOG" id="COG3595">
    <property type="taxonomic scope" value="Bacteria"/>
</dbReference>
<feature type="domain" description="DUF4097" evidence="3">
    <location>
        <begin position="37"/>
        <end position="256"/>
    </location>
</feature>
<dbReference type="Proteomes" id="UP000012046">
    <property type="component" value="Unassembled WGS sequence"/>
</dbReference>
<sequence>MKLIQLGASLCLLLASSLSLADSRQSINEVRTVSPNEQISLEVMRGKVEIRGTNSNQFRVSGKLDEKAEGFTLDSKGGFTGFIVQMPRQLREQHQEKAQGSELIIELPVGSSVSFKGVNVDVKATNISGGTSLSTVNGSINASALSNSVELTSVNGDIQSQTLSGHVKLKTVNGKITDQGASGRLNVESVNGKLQLNSQPQDLMLTVVNGEVSLALDGTQQIEISTVNGNVELELKNQSAPRIKGSSVSGKFELKFPTALDAKVSLKTTAGGGIKNSLTADQPSRAKYGPASNLQFSSGQGTGNIEINTVSGRLEISKD</sequence>
<feature type="region of interest" description="Disordered" evidence="1">
    <location>
        <begin position="272"/>
        <end position="302"/>
    </location>
</feature>
<accession>H3ZFZ7</accession>
<dbReference type="RefSeq" id="WP_008950994.1">
    <property type="nucleotide sequence ID" value="NZ_AHTH01000038.1"/>
</dbReference>
<protein>
    <recommendedName>
        <fullName evidence="3">DUF4097 domain-containing protein</fullName>
    </recommendedName>
</protein>
<feature type="compositionally biased region" description="Polar residues" evidence="1">
    <location>
        <begin position="292"/>
        <end position="302"/>
    </location>
</feature>